<comment type="caution">
    <text evidence="2">The sequence shown here is derived from an EMBL/GenBank/DDBJ whole genome shotgun (WGS) entry which is preliminary data.</text>
</comment>
<dbReference type="CDD" id="cd06259">
    <property type="entry name" value="YdcF-like"/>
    <property type="match status" value="1"/>
</dbReference>
<feature type="domain" description="DUF218" evidence="1">
    <location>
        <begin position="5"/>
        <end position="137"/>
    </location>
</feature>
<dbReference type="Pfam" id="PF02698">
    <property type="entry name" value="DUF218"/>
    <property type="match status" value="1"/>
</dbReference>
<evidence type="ECO:0000313" key="3">
    <source>
        <dbReference type="Proteomes" id="UP001151478"/>
    </source>
</evidence>
<dbReference type="PANTHER" id="PTHR30336:SF20">
    <property type="entry name" value="DUF218 DOMAIN-CONTAINING PROTEIN"/>
    <property type="match status" value="1"/>
</dbReference>
<reference evidence="2" key="1">
    <citation type="submission" date="2023-02" db="EMBL/GenBank/DDBJ databases">
        <title>Polaribacter ponticola sp. nov., isolated from seawater.</title>
        <authorList>
            <person name="Baek J.H."/>
            <person name="Kim J.M."/>
            <person name="Choi D.G."/>
            <person name="Jeon C.O."/>
        </authorList>
    </citation>
    <scope>NUCLEOTIDE SEQUENCE</scope>
    <source>
        <strain evidence="2">MSW5</strain>
    </source>
</reference>
<keyword evidence="3" id="KW-1185">Reference proteome</keyword>
<evidence type="ECO:0000259" key="1">
    <source>
        <dbReference type="Pfam" id="PF02698"/>
    </source>
</evidence>
<organism evidence="2 3">
    <name type="scientific">Polaribacter ponticola</name>
    <dbReference type="NCBI Taxonomy" id="2978475"/>
    <lineage>
        <taxon>Bacteria</taxon>
        <taxon>Pseudomonadati</taxon>
        <taxon>Bacteroidota</taxon>
        <taxon>Flavobacteriia</taxon>
        <taxon>Flavobacteriales</taxon>
        <taxon>Flavobacteriaceae</taxon>
    </lineage>
</organism>
<gene>
    <name evidence="2" type="ORF">N5A56_003720</name>
</gene>
<dbReference type="InterPro" id="IPR014729">
    <property type="entry name" value="Rossmann-like_a/b/a_fold"/>
</dbReference>
<dbReference type="EMBL" id="JAOSLC020000002">
    <property type="protein sequence ID" value="MDD7913579.1"/>
    <property type="molecule type" value="Genomic_DNA"/>
</dbReference>
<dbReference type="RefSeq" id="WP_265726326.1">
    <property type="nucleotide sequence ID" value="NZ_JAOSLC020000002.1"/>
</dbReference>
<accession>A0ABT5S6V8</accession>
<sequence>MKKEVLIILGSPNSPKGELTTISKQRLNYCKKIFKEDMMVLCTGGNGAHFNIAEKAHAYYTKNYLIKKGISDTFFLDFALSQNTVEDAVKSKEILLKTDNISSLRIITSDYHLERVKLIFNEILSDYKMKFVGLKSNLTKEEHTALINHEHKAIEGIIKNGLYY</sequence>
<evidence type="ECO:0000313" key="2">
    <source>
        <dbReference type="EMBL" id="MDD7913579.1"/>
    </source>
</evidence>
<name>A0ABT5S6V8_9FLAO</name>
<protein>
    <submittedName>
        <fullName evidence="2">YdcF family protein</fullName>
    </submittedName>
</protein>
<dbReference type="Gene3D" id="3.40.50.620">
    <property type="entry name" value="HUPs"/>
    <property type="match status" value="1"/>
</dbReference>
<dbReference type="InterPro" id="IPR051599">
    <property type="entry name" value="Cell_Envelope_Assoc"/>
</dbReference>
<dbReference type="InterPro" id="IPR003848">
    <property type="entry name" value="DUF218"/>
</dbReference>
<proteinExistence type="predicted"/>
<dbReference type="Proteomes" id="UP001151478">
    <property type="component" value="Unassembled WGS sequence"/>
</dbReference>
<dbReference type="PANTHER" id="PTHR30336">
    <property type="entry name" value="INNER MEMBRANE PROTEIN, PROBABLE PERMEASE"/>
    <property type="match status" value="1"/>
</dbReference>